<feature type="chain" id="PRO_5024855159" evidence="1">
    <location>
        <begin position="19"/>
        <end position="446"/>
    </location>
</feature>
<proteinExistence type="predicted"/>
<organism evidence="2 3">
    <name type="scientific">Uabimicrobium amorphum</name>
    <dbReference type="NCBI Taxonomy" id="2596890"/>
    <lineage>
        <taxon>Bacteria</taxon>
        <taxon>Pseudomonadati</taxon>
        <taxon>Planctomycetota</taxon>
        <taxon>Candidatus Uabimicrobiia</taxon>
        <taxon>Candidatus Uabimicrobiales</taxon>
        <taxon>Candidatus Uabimicrobiaceae</taxon>
        <taxon>Candidatus Uabimicrobium</taxon>
    </lineage>
</organism>
<name>A0A5S9F694_UABAM</name>
<dbReference type="InterPro" id="IPR029058">
    <property type="entry name" value="AB_hydrolase_fold"/>
</dbReference>
<dbReference type="KEGG" id="uam:UABAM_05861"/>
<protein>
    <submittedName>
        <fullName evidence="2">Uncharacterized protein</fullName>
    </submittedName>
</protein>
<keyword evidence="1" id="KW-0732">Signal</keyword>
<feature type="signal peptide" evidence="1">
    <location>
        <begin position="1"/>
        <end position="18"/>
    </location>
</feature>
<evidence type="ECO:0000313" key="3">
    <source>
        <dbReference type="Proteomes" id="UP000326354"/>
    </source>
</evidence>
<dbReference type="Gene3D" id="3.40.50.1820">
    <property type="entry name" value="alpha/beta hydrolase"/>
    <property type="match status" value="1"/>
</dbReference>
<dbReference type="Proteomes" id="UP000326354">
    <property type="component" value="Chromosome"/>
</dbReference>
<dbReference type="RefSeq" id="WP_151971470.1">
    <property type="nucleotide sequence ID" value="NZ_AP019860.1"/>
</dbReference>
<gene>
    <name evidence="2" type="ORF">UABAM_05861</name>
</gene>
<evidence type="ECO:0000256" key="1">
    <source>
        <dbReference type="SAM" id="SignalP"/>
    </source>
</evidence>
<accession>A0A5S9F694</accession>
<dbReference type="OrthoDB" id="7226437at2"/>
<dbReference type="AlphaFoldDB" id="A0A5S9F694"/>
<reference evidence="2 3" key="1">
    <citation type="submission" date="2019-08" db="EMBL/GenBank/DDBJ databases">
        <title>Complete genome sequence of Candidatus Uab amorphum.</title>
        <authorList>
            <person name="Shiratori T."/>
            <person name="Suzuki S."/>
            <person name="Kakizawa Y."/>
            <person name="Ishida K."/>
        </authorList>
    </citation>
    <scope>NUCLEOTIDE SEQUENCE [LARGE SCALE GENOMIC DNA]</scope>
    <source>
        <strain evidence="2 3">SRT547</strain>
    </source>
</reference>
<keyword evidence="3" id="KW-1185">Reference proteome</keyword>
<evidence type="ECO:0000313" key="2">
    <source>
        <dbReference type="EMBL" id="BBM87452.1"/>
    </source>
</evidence>
<sequence>MKKIVLVLFVLCSVSASQTTTRLAELSNLSYSPKKITSRIVFGVLKGFVLVNKLYDDKTGFGAVAYLHPQRHEVIVAYRGTSNTKDIVADIAIANITVFNNENESAQDIISNILNEMLTVAKLKTLSHIIELNTIISSQLEKKIQPPQIVDMIKEMDPFYARELQTEKKLWDEYSEEKKAKRQRQLTRLLTAFTRNRRRVKPLDHLKNNLQRAKDFFLETRKKVSDSHRSQRFKWYVTGHSLGGGYAQVVGATYQVPTETFAAPGMDEVFRKFWGVPHMRTVKNHMHMQDLVPKVGKHIGQVYTYPNPQLDDKEQHEKYERLRKFAEELPQKMYKKMRRDATSLWVKINKVDSAIAQAQKKAQKAFFKGQKKKWHTRAQRLSLLKENLAIYETLLQVPWESRLSYLQNNKLVSKYNRNEIIGYELGELFHVILHNHSIEEYVADFK</sequence>
<dbReference type="EMBL" id="AP019860">
    <property type="protein sequence ID" value="BBM87452.1"/>
    <property type="molecule type" value="Genomic_DNA"/>
</dbReference>
<dbReference type="SUPFAM" id="SSF53474">
    <property type="entry name" value="alpha/beta-Hydrolases"/>
    <property type="match status" value="1"/>
</dbReference>